<evidence type="ECO:0000256" key="1">
    <source>
        <dbReference type="PROSITE-ProRule" id="PRU00042"/>
    </source>
</evidence>
<evidence type="ECO:0000259" key="2">
    <source>
        <dbReference type="PROSITE" id="PS50157"/>
    </source>
</evidence>
<dbReference type="InterPro" id="IPR036236">
    <property type="entry name" value="Znf_C2H2_sf"/>
</dbReference>
<dbReference type="AlphaFoldDB" id="A0A834MBX5"/>
<proteinExistence type="predicted"/>
<keyword evidence="1" id="KW-0863">Zinc-finger</keyword>
<dbReference type="InterPro" id="IPR013087">
    <property type="entry name" value="Znf_C2H2_type"/>
</dbReference>
<evidence type="ECO:0000313" key="3">
    <source>
        <dbReference type="EMBL" id="KAF7272309.1"/>
    </source>
</evidence>
<keyword evidence="1" id="KW-0479">Metal-binding</keyword>
<gene>
    <name evidence="3" type="ORF">GWI33_014858</name>
</gene>
<organism evidence="3 4">
    <name type="scientific">Rhynchophorus ferrugineus</name>
    <name type="common">Red palm weevil</name>
    <name type="synonym">Curculio ferrugineus</name>
    <dbReference type="NCBI Taxonomy" id="354439"/>
    <lineage>
        <taxon>Eukaryota</taxon>
        <taxon>Metazoa</taxon>
        <taxon>Ecdysozoa</taxon>
        <taxon>Arthropoda</taxon>
        <taxon>Hexapoda</taxon>
        <taxon>Insecta</taxon>
        <taxon>Pterygota</taxon>
        <taxon>Neoptera</taxon>
        <taxon>Endopterygota</taxon>
        <taxon>Coleoptera</taxon>
        <taxon>Polyphaga</taxon>
        <taxon>Cucujiformia</taxon>
        <taxon>Curculionidae</taxon>
        <taxon>Dryophthorinae</taxon>
        <taxon>Rhynchophorus</taxon>
    </lineage>
</organism>
<keyword evidence="1" id="KW-0862">Zinc</keyword>
<dbReference type="EMBL" id="JAACXV010013785">
    <property type="protein sequence ID" value="KAF7272309.1"/>
    <property type="molecule type" value="Genomic_DNA"/>
</dbReference>
<feature type="domain" description="C2H2-type" evidence="2">
    <location>
        <begin position="13"/>
        <end position="41"/>
    </location>
</feature>
<dbReference type="SUPFAM" id="SSF57667">
    <property type="entry name" value="beta-beta-alpha zinc fingers"/>
    <property type="match status" value="1"/>
</dbReference>
<reference evidence="3" key="1">
    <citation type="submission" date="2020-08" db="EMBL/GenBank/DDBJ databases">
        <title>Genome sequencing and assembly of the red palm weevil Rhynchophorus ferrugineus.</title>
        <authorList>
            <person name="Dias G.B."/>
            <person name="Bergman C.M."/>
            <person name="Manee M."/>
        </authorList>
    </citation>
    <scope>NUCLEOTIDE SEQUENCE</scope>
    <source>
        <strain evidence="3">AA-2017</strain>
        <tissue evidence="3">Whole larva</tissue>
    </source>
</reference>
<dbReference type="Gene3D" id="3.30.160.60">
    <property type="entry name" value="Classic Zinc Finger"/>
    <property type="match status" value="1"/>
</dbReference>
<dbReference type="PROSITE" id="PS50157">
    <property type="entry name" value="ZINC_FINGER_C2H2_2"/>
    <property type="match status" value="1"/>
</dbReference>
<dbReference type="Proteomes" id="UP000625711">
    <property type="component" value="Unassembled WGS sequence"/>
</dbReference>
<dbReference type="SMART" id="SM00355">
    <property type="entry name" value="ZnF_C2H2"/>
    <property type="match status" value="2"/>
</dbReference>
<accession>A0A834MBX5</accession>
<keyword evidence="4" id="KW-1185">Reference proteome</keyword>
<name>A0A834MBX5_RHYFE</name>
<dbReference type="GO" id="GO:0008270">
    <property type="term" value="F:zinc ion binding"/>
    <property type="evidence" value="ECO:0007669"/>
    <property type="project" value="UniProtKB-KW"/>
</dbReference>
<evidence type="ECO:0000313" key="4">
    <source>
        <dbReference type="Proteomes" id="UP000625711"/>
    </source>
</evidence>
<comment type="caution">
    <text evidence="3">The sequence shown here is derived from an EMBL/GenBank/DDBJ whole genome shotgun (WGS) entry which is preliminary data.</text>
</comment>
<protein>
    <recommendedName>
        <fullName evidence="2">C2H2-type domain-containing protein</fullName>
    </recommendedName>
</protein>
<sequence length="75" mass="9318">MPFFLLGYYFMQHTCEECGKQYKHAKNLDRHKRFECKREKKFHCLYCDYAGYQKIHVNVHISRRHKDMMDPNIFI</sequence>
<dbReference type="OrthoDB" id="3437960at2759"/>